<sequence length="80" mass="9078">MPTDKPQLKTYINKQDKAKFSHIAKNDRRSDSNLLEYIVLNYIEDYEKEHGQLIVGEDGKVTLAQPKVVKQGKSSNSKTG</sequence>
<reference evidence="1 2" key="1">
    <citation type="submission" date="2016-11" db="EMBL/GenBank/DDBJ databases">
        <authorList>
            <person name="Jaros S."/>
            <person name="Januszkiewicz K."/>
            <person name="Wedrychowicz H."/>
        </authorList>
    </citation>
    <scope>NUCLEOTIDE SEQUENCE [LARGE SCALE GENOMIC DNA]</scope>
    <source>
        <strain evidence="1 2">DSM 15929</strain>
    </source>
</reference>
<evidence type="ECO:0000313" key="1">
    <source>
        <dbReference type="EMBL" id="SHJ46691.1"/>
    </source>
</evidence>
<dbReference type="RefSeq" id="WP_073271758.1">
    <property type="nucleotide sequence ID" value="NZ_FRAC01000006.1"/>
</dbReference>
<protein>
    <submittedName>
        <fullName evidence="1">Uncharacterized protein</fullName>
    </submittedName>
</protein>
<name>A0A1M6JIZ5_9FIRM</name>
<evidence type="ECO:0000313" key="2">
    <source>
        <dbReference type="Proteomes" id="UP000184386"/>
    </source>
</evidence>
<keyword evidence="2" id="KW-1185">Reference proteome</keyword>
<dbReference type="AlphaFoldDB" id="A0A1M6JIZ5"/>
<dbReference type="EMBL" id="FRAC01000006">
    <property type="protein sequence ID" value="SHJ46691.1"/>
    <property type="molecule type" value="Genomic_DNA"/>
</dbReference>
<accession>A0A1M6JIZ5</accession>
<organism evidence="1 2">
    <name type="scientific">Anaerocolumna jejuensis DSM 15929</name>
    <dbReference type="NCBI Taxonomy" id="1121322"/>
    <lineage>
        <taxon>Bacteria</taxon>
        <taxon>Bacillati</taxon>
        <taxon>Bacillota</taxon>
        <taxon>Clostridia</taxon>
        <taxon>Lachnospirales</taxon>
        <taxon>Lachnospiraceae</taxon>
        <taxon>Anaerocolumna</taxon>
    </lineage>
</organism>
<dbReference type="Proteomes" id="UP000184386">
    <property type="component" value="Unassembled WGS sequence"/>
</dbReference>
<gene>
    <name evidence="1" type="ORF">SAMN02745136_00101</name>
</gene>
<proteinExistence type="predicted"/>